<sequence length="83" mass="9377">MNSIEKSRTIKDIAHWHAINTIVPREPEAVDEPVNIINDDEGFTPDAETSFVPDVDTPVFPDSYTTTLPEIGFHGDEHVLEFR</sequence>
<comment type="caution">
    <text evidence="1">The sequence shown here is derived from an EMBL/GenBank/DDBJ whole genome shotgun (WGS) entry which is preliminary data.</text>
</comment>
<organism evidence="1 2">
    <name type="scientific">Venturia inaequalis</name>
    <name type="common">Apple scab fungus</name>
    <dbReference type="NCBI Taxonomy" id="5025"/>
    <lineage>
        <taxon>Eukaryota</taxon>
        <taxon>Fungi</taxon>
        <taxon>Dikarya</taxon>
        <taxon>Ascomycota</taxon>
        <taxon>Pezizomycotina</taxon>
        <taxon>Dothideomycetes</taxon>
        <taxon>Pleosporomycetidae</taxon>
        <taxon>Venturiales</taxon>
        <taxon>Venturiaceae</taxon>
        <taxon>Venturia</taxon>
    </lineage>
</organism>
<reference evidence="1 2" key="1">
    <citation type="submission" date="2018-12" db="EMBL/GenBank/DDBJ databases">
        <title>Venturia inaequalis Genome Resource.</title>
        <authorList>
            <person name="Lichtner F.J."/>
        </authorList>
    </citation>
    <scope>NUCLEOTIDE SEQUENCE [LARGE SCALE GENOMIC DNA]</scope>
    <source>
        <strain evidence="1 2">120213</strain>
    </source>
</reference>
<gene>
    <name evidence="1" type="ORF">EG328_000731</name>
</gene>
<evidence type="ECO:0000313" key="1">
    <source>
        <dbReference type="EMBL" id="KAE9979681.1"/>
    </source>
</evidence>
<evidence type="ECO:0000313" key="2">
    <source>
        <dbReference type="Proteomes" id="UP000447873"/>
    </source>
</evidence>
<dbReference type="AlphaFoldDB" id="A0A8H3V039"/>
<accession>A0A8H3V039</accession>
<proteinExistence type="predicted"/>
<dbReference type="EMBL" id="WNWS01000114">
    <property type="protein sequence ID" value="KAE9979681.1"/>
    <property type="molecule type" value="Genomic_DNA"/>
</dbReference>
<dbReference type="Proteomes" id="UP000447873">
    <property type="component" value="Unassembled WGS sequence"/>
</dbReference>
<protein>
    <submittedName>
        <fullName evidence="1">Uncharacterized protein</fullName>
    </submittedName>
</protein>
<name>A0A8H3V039_VENIN</name>